<dbReference type="Proteomes" id="UP001408356">
    <property type="component" value="Unassembled WGS sequence"/>
</dbReference>
<sequence length="141" mass="15526">MAKGIKRFRSPTSSKKWMVTGADKGSEGLVCEDVQIPSLDETDVLVKIYVAPLKYRDVVILCSFAAVKMETVTNIIGFLGGLIHGVIVGSKEMMQGMVDAIEEHNIHPVLQRPLFPFIMAKEAYEHLRGGSHFGKVVIQIA</sequence>
<dbReference type="InterPro" id="IPR011032">
    <property type="entry name" value="GroES-like_sf"/>
</dbReference>
<dbReference type="InterPro" id="IPR052711">
    <property type="entry name" value="Zinc_ADH-like"/>
</dbReference>
<proteinExistence type="predicted"/>
<dbReference type="PANTHER" id="PTHR45033">
    <property type="match status" value="1"/>
</dbReference>
<gene>
    <name evidence="1" type="ORF">SUNI508_13425</name>
</gene>
<dbReference type="PANTHER" id="PTHR45033:SF2">
    <property type="entry name" value="ZINC-TYPE ALCOHOL DEHYDROGENASE-LIKE PROTEIN C1773.06C"/>
    <property type="match status" value="1"/>
</dbReference>
<evidence type="ECO:0000313" key="1">
    <source>
        <dbReference type="EMBL" id="KAK9424837.1"/>
    </source>
</evidence>
<comment type="caution">
    <text evidence="1">The sequence shown here is derived from an EMBL/GenBank/DDBJ whole genome shotgun (WGS) entry which is preliminary data.</text>
</comment>
<evidence type="ECO:0000313" key="2">
    <source>
        <dbReference type="Proteomes" id="UP001408356"/>
    </source>
</evidence>
<reference evidence="1 2" key="1">
    <citation type="journal article" date="2024" name="J. Plant Pathol.">
        <title>Sequence and assembly of the genome of Seiridium unicorne, isolate CBS 538.82, causal agent of cypress canker disease.</title>
        <authorList>
            <person name="Scali E."/>
            <person name="Rocca G.D."/>
            <person name="Danti R."/>
            <person name="Garbelotto M."/>
            <person name="Barberini S."/>
            <person name="Baroncelli R."/>
            <person name="Emiliani G."/>
        </authorList>
    </citation>
    <scope>NUCLEOTIDE SEQUENCE [LARGE SCALE GENOMIC DNA]</scope>
    <source>
        <strain evidence="1 2">BM-138-508</strain>
    </source>
</reference>
<protein>
    <submittedName>
        <fullName evidence="1">Zinc-containing alcohol dehydrogenase</fullName>
    </submittedName>
</protein>
<dbReference type="Gene3D" id="3.90.180.10">
    <property type="entry name" value="Medium-chain alcohol dehydrogenases, catalytic domain"/>
    <property type="match status" value="2"/>
</dbReference>
<dbReference type="Pfam" id="PF13602">
    <property type="entry name" value="ADH_zinc_N_2"/>
    <property type="match status" value="1"/>
</dbReference>
<keyword evidence="2" id="KW-1185">Reference proteome</keyword>
<organism evidence="1 2">
    <name type="scientific">Seiridium unicorne</name>
    <dbReference type="NCBI Taxonomy" id="138068"/>
    <lineage>
        <taxon>Eukaryota</taxon>
        <taxon>Fungi</taxon>
        <taxon>Dikarya</taxon>
        <taxon>Ascomycota</taxon>
        <taxon>Pezizomycotina</taxon>
        <taxon>Sordariomycetes</taxon>
        <taxon>Xylariomycetidae</taxon>
        <taxon>Amphisphaeriales</taxon>
        <taxon>Sporocadaceae</taxon>
        <taxon>Seiridium</taxon>
    </lineage>
</organism>
<accession>A0ABR2VD36</accession>
<dbReference type="SUPFAM" id="SSF50129">
    <property type="entry name" value="GroES-like"/>
    <property type="match status" value="1"/>
</dbReference>
<name>A0ABR2VD36_9PEZI</name>
<dbReference type="EMBL" id="JARVKF010000030">
    <property type="protein sequence ID" value="KAK9424837.1"/>
    <property type="molecule type" value="Genomic_DNA"/>
</dbReference>